<accession>A0AAU7L0H9</accession>
<name>A0AAU7L0H9_9RHAB</name>
<sequence length="216" mass="24578">MKKTTDLIKRLGGSATSHQPSPSAPPYSPTGSFWNLSTFQGPVGQDPELLETSSGGQTWKVFAKLDIRFGTVPRSWDDYLDEMNVILDEYVGNIYDKPLYYLFYILCMTHVRPSNPGSPHFSLSTEINKRISVSHKFPHIIPDKKHYELNHTEGSSSSLVFIRFIVDLKPTDRPGIPYRNFYDSYAPGNPVPPPLRKVLSVYKIKVSDEDEDYVFE</sequence>
<reference evidence="1" key="2">
    <citation type="submission" date="2024-04" db="EMBL/GenBank/DDBJ databases">
        <authorList>
            <person name="Kumar Pradhan S."/>
            <person name="Morrow J.L."/>
            <person name="Sharpe S.R."/>
            <person name="Karupannasamy A."/>
            <person name="Bynakal S."/>
            <person name="Ramasamy A."/>
            <person name="Riegler M."/>
        </authorList>
    </citation>
    <scope>NUCLEOTIDE SEQUENCE</scope>
    <source>
        <strain evidence="1">ZcSV-B2</strain>
    </source>
</reference>
<evidence type="ECO:0000313" key="1">
    <source>
        <dbReference type="EMBL" id="XBO77527.1"/>
    </source>
</evidence>
<protein>
    <submittedName>
        <fullName evidence="1">Matrix protein</fullName>
    </submittedName>
</protein>
<proteinExistence type="predicted"/>
<reference evidence="1" key="1">
    <citation type="journal article" date="2024" name="J. Invertebr. Pathol.">
        <title>RNA virus diversity and prevalence in field and laboratory populations of melon fly throughout its distribution.</title>
        <authorList>
            <person name="Kumar Pradhan S."/>
            <person name="Morrow J.L."/>
            <person name="Sharpe S.R."/>
            <person name="Karuppannasamy A."/>
            <person name="Ramasamy E."/>
            <person name="Bynakal S."/>
            <person name="Maligeppagol M."/>
            <person name="Ramasamy A."/>
            <person name="Riegler M."/>
        </authorList>
    </citation>
    <scope>NUCLEOTIDE SEQUENCE</scope>
    <source>
        <strain evidence="1">ZcSV-B2</strain>
    </source>
</reference>
<organism evidence="1">
    <name type="scientific">Zeugodacus cucurbitae sigmavirus-B2</name>
    <dbReference type="NCBI Taxonomy" id="3159479"/>
    <lineage>
        <taxon>Viruses</taxon>
        <taxon>Riboviria</taxon>
        <taxon>Orthornavirae</taxon>
        <taxon>Negarnaviricota</taxon>
        <taxon>Haploviricotina</taxon>
        <taxon>Monjiviricetes</taxon>
        <taxon>Mononegavirales</taxon>
        <taxon>Rhabdoviridae</taxon>
        <taxon>Alpharhabdovirinae</taxon>
        <taxon>Sigmavirus</taxon>
    </lineage>
</organism>
<dbReference type="EMBL" id="PP626163">
    <property type="protein sequence ID" value="XBO77527.1"/>
    <property type="molecule type" value="Viral_cRNA"/>
</dbReference>